<accession>A0A396GXZ3</accession>
<protein>
    <submittedName>
        <fullName evidence="2">Putative carboxypeptidase D</fullName>
        <ecNumber evidence="2">3.4.16.6</ecNumber>
    </submittedName>
</protein>
<comment type="caution">
    <text evidence="2">The sequence shown here is derived from an EMBL/GenBank/DDBJ whole genome shotgun (WGS) entry which is preliminary data.</text>
</comment>
<dbReference type="InterPro" id="IPR029058">
    <property type="entry name" value="AB_hydrolase_fold"/>
</dbReference>
<dbReference type="PANTHER" id="PTHR11802">
    <property type="entry name" value="SERINE PROTEASE FAMILY S10 SERINE CARBOXYPEPTIDASE"/>
    <property type="match status" value="1"/>
</dbReference>
<dbReference type="Gene3D" id="6.10.250.940">
    <property type="match status" value="1"/>
</dbReference>
<keyword evidence="2" id="KW-0121">Carboxypeptidase</keyword>
<dbReference type="Proteomes" id="UP000265566">
    <property type="component" value="Chromosome 7"/>
</dbReference>
<dbReference type="InterPro" id="IPR001563">
    <property type="entry name" value="Peptidase_S10"/>
</dbReference>
<dbReference type="PANTHER" id="PTHR11802:SF281">
    <property type="entry name" value="CARBOXYPEPTIDASE"/>
    <property type="match status" value="1"/>
</dbReference>
<dbReference type="GO" id="GO:0004185">
    <property type="term" value="F:serine-type carboxypeptidase activity"/>
    <property type="evidence" value="ECO:0007669"/>
    <property type="project" value="UniProtKB-EC"/>
</dbReference>
<keyword evidence="2" id="KW-0378">Hydrolase</keyword>
<name>A0A396GXZ3_MEDTR</name>
<dbReference type="Gene3D" id="3.40.50.1820">
    <property type="entry name" value="alpha/beta hydrolase"/>
    <property type="match status" value="1"/>
</dbReference>
<organism evidence="2">
    <name type="scientific">Medicago truncatula</name>
    <name type="common">Barrel medic</name>
    <name type="synonym">Medicago tribuloides</name>
    <dbReference type="NCBI Taxonomy" id="3880"/>
    <lineage>
        <taxon>Eukaryota</taxon>
        <taxon>Viridiplantae</taxon>
        <taxon>Streptophyta</taxon>
        <taxon>Embryophyta</taxon>
        <taxon>Tracheophyta</taxon>
        <taxon>Spermatophyta</taxon>
        <taxon>Magnoliopsida</taxon>
        <taxon>eudicotyledons</taxon>
        <taxon>Gunneridae</taxon>
        <taxon>Pentapetalae</taxon>
        <taxon>rosids</taxon>
        <taxon>fabids</taxon>
        <taxon>Fabales</taxon>
        <taxon>Fabaceae</taxon>
        <taxon>Papilionoideae</taxon>
        <taxon>50 kb inversion clade</taxon>
        <taxon>NPAAA clade</taxon>
        <taxon>Hologalegina</taxon>
        <taxon>IRL clade</taxon>
        <taxon>Trifolieae</taxon>
        <taxon>Medicago</taxon>
    </lineage>
</organism>
<dbReference type="AlphaFoldDB" id="A0A396GXZ3"/>
<dbReference type="EC" id="3.4.16.6" evidence="2"/>
<evidence type="ECO:0000313" key="2">
    <source>
        <dbReference type="EMBL" id="RHN45338.1"/>
    </source>
</evidence>
<proteinExistence type="inferred from homology"/>
<sequence length="202" mass="22240">MGNPLLEFDTDFSSGAEFLWSHGQISESTCQMLKNICSFAEIKRQIRGGNLSTGCQETSQILSTKISGYTDRFDVIADTCQPQQSQQAYVLTKLQAEEKIDVCVEDKTITYLNRKEVQKALHADIKLVGVGRWSTCSSVTAYDFQNLENPTISMLGKLVKSGVRVLSYSGDQDSVIPFTGTRSLVAGLAKELALNTTESHRA</sequence>
<comment type="similarity">
    <text evidence="1">Belongs to the peptidase S10 family.</text>
</comment>
<dbReference type="Gramene" id="rna39617">
    <property type="protein sequence ID" value="RHN45338.1"/>
    <property type="gene ID" value="gene39617"/>
</dbReference>
<dbReference type="SUPFAM" id="SSF53474">
    <property type="entry name" value="alpha/beta-Hydrolases"/>
    <property type="match status" value="1"/>
</dbReference>
<dbReference type="GO" id="GO:0006508">
    <property type="term" value="P:proteolysis"/>
    <property type="evidence" value="ECO:0007669"/>
    <property type="project" value="InterPro"/>
</dbReference>
<dbReference type="Gene3D" id="3.40.50.11320">
    <property type="match status" value="1"/>
</dbReference>
<gene>
    <name evidence="2" type="ORF">MtrunA17_Chr7g0229651</name>
</gene>
<keyword evidence="2" id="KW-0645">Protease</keyword>
<reference evidence="2" key="1">
    <citation type="journal article" date="2018" name="Nat. Plants">
        <title>Whole-genome landscape of Medicago truncatula symbiotic genes.</title>
        <authorList>
            <person name="Pecrix Y."/>
            <person name="Gamas P."/>
            <person name="Carrere S."/>
        </authorList>
    </citation>
    <scope>NUCLEOTIDE SEQUENCE</scope>
    <source>
        <tissue evidence="2">Leaves</tissue>
    </source>
</reference>
<evidence type="ECO:0000256" key="1">
    <source>
        <dbReference type="ARBA" id="ARBA00009431"/>
    </source>
</evidence>
<dbReference type="EMBL" id="PSQE01000007">
    <property type="protein sequence ID" value="RHN45338.1"/>
    <property type="molecule type" value="Genomic_DNA"/>
</dbReference>
<dbReference type="Pfam" id="PF00450">
    <property type="entry name" value="Peptidase_S10"/>
    <property type="match status" value="1"/>
</dbReference>